<dbReference type="Proteomes" id="UP001197214">
    <property type="component" value="Unassembled WGS sequence"/>
</dbReference>
<organism evidence="1 2">
    <name type="scientific">Stakelama flava</name>
    <dbReference type="NCBI Taxonomy" id="2860338"/>
    <lineage>
        <taxon>Bacteria</taxon>
        <taxon>Pseudomonadati</taxon>
        <taxon>Pseudomonadota</taxon>
        <taxon>Alphaproteobacteria</taxon>
        <taxon>Sphingomonadales</taxon>
        <taxon>Sphingomonadaceae</taxon>
        <taxon>Stakelama</taxon>
    </lineage>
</organism>
<comment type="caution">
    <text evidence="1">The sequence shown here is derived from an EMBL/GenBank/DDBJ whole genome shotgun (WGS) entry which is preliminary data.</text>
</comment>
<accession>A0ABS6XLQ4</accession>
<sequence>MAQRPTTDFLVGALLRRVQGEGGSAMVLARGEPMSGSILVLTLERGGNPRFFERMPTLDGGSALVATGPKNVQDEVEAAAYWQRRRERDRDLWVIELDIAEAERLAASVLIHG</sequence>
<gene>
    <name evidence="1" type="ORF">KY084_07550</name>
</gene>
<protein>
    <submittedName>
        <fullName evidence="1">DUF1491 family protein</fullName>
    </submittedName>
</protein>
<dbReference type="EMBL" id="JAHWZX010000005">
    <property type="protein sequence ID" value="MBW4330733.1"/>
    <property type="molecule type" value="Genomic_DNA"/>
</dbReference>
<evidence type="ECO:0000313" key="1">
    <source>
        <dbReference type="EMBL" id="MBW4330733.1"/>
    </source>
</evidence>
<keyword evidence="2" id="KW-1185">Reference proteome</keyword>
<proteinExistence type="predicted"/>
<name>A0ABS6XLQ4_9SPHN</name>
<evidence type="ECO:0000313" key="2">
    <source>
        <dbReference type="Proteomes" id="UP001197214"/>
    </source>
</evidence>
<dbReference type="RefSeq" id="WP_219237840.1">
    <property type="nucleotide sequence ID" value="NZ_JAHWZX010000005.1"/>
</dbReference>
<dbReference type="Pfam" id="PF07372">
    <property type="entry name" value="DUF1491"/>
    <property type="match status" value="1"/>
</dbReference>
<dbReference type="InterPro" id="IPR009964">
    <property type="entry name" value="DUF1491"/>
</dbReference>
<reference evidence="1 2" key="1">
    <citation type="submission" date="2021-07" db="EMBL/GenBank/DDBJ databases">
        <title>Stakelama flava sp. nov., a novel endophytic bacterium isolated from branch of Kandelia candel.</title>
        <authorList>
            <person name="Tuo L."/>
        </authorList>
    </citation>
    <scope>NUCLEOTIDE SEQUENCE [LARGE SCALE GENOMIC DNA]</scope>
    <source>
        <strain evidence="1 2">CBK3Z-3</strain>
    </source>
</reference>